<evidence type="ECO:0000256" key="1">
    <source>
        <dbReference type="SAM" id="MobiDB-lite"/>
    </source>
</evidence>
<dbReference type="EMBL" id="JAUHHV010000008">
    <property type="protein sequence ID" value="KAK1414661.1"/>
    <property type="molecule type" value="Genomic_DNA"/>
</dbReference>
<feature type="compositionally biased region" description="Polar residues" evidence="1">
    <location>
        <begin position="92"/>
        <end position="103"/>
    </location>
</feature>
<dbReference type="AlphaFoldDB" id="A0AAD8NN84"/>
<feature type="compositionally biased region" description="Acidic residues" evidence="1">
    <location>
        <begin position="76"/>
        <end position="88"/>
    </location>
</feature>
<protein>
    <submittedName>
        <fullName evidence="2">Uncharacterized protein</fullName>
    </submittedName>
</protein>
<organism evidence="2 3">
    <name type="scientific">Tagetes erecta</name>
    <name type="common">African marigold</name>
    <dbReference type="NCBI Taxonomy" id="13708"/>
    <lineage>
        <taxon>Eukaryota</taxon>
        <taxon>Viridiplantae</taxon>
        <taxon>Streptophyta</taxon>
        <taxon>Embryophyta</taxon>
        <taxon>Tracheophyta</taxon>
        <taxon>Spermatophyta</taxon>
        <taxon>Magnoliopsida</taxon>
        <taxon>eudicotyledons</taxon>
        <taxon>Gunneridae</taxon>
        <taxon>Pentapetalae</taxon>
        <taxon>asterids</taxon>
        <taxon>campanulids</taxon>
        <taxon>Asterales</taxon>
        <taxon>Asteraceae</taxon>
        <taxon>Asteroideae</taxon>
        <taxon>Heliantheae alliance</taxon>
        <taxon>Tageteae</taxon>
        <taxon>Tagetes</taxon>
    </lineage>
</organism>
<feature type="region of interest" description="Disordered" evidence="1">
    <location>
        <begin position="69"/>
        <end position="103"/>
    </location>
</feature>
<evidence type="ECO:0000313" key="2">
    <source>
        <dbReference type="EMBL" id="KAK1414661.1"/>
    </source>
</evidence>
<gene>
    <name evidence="2" type="ORF">QVD17_30410</name>
</gene>
<accession>A0AAD8NN84</accession>
<keyword evidence="3" id="KW-1185">Reference proteome</keyword>
<name>A0AAD8NN84_TARER</name>
<sequence>MCGYGPLSPKLTVSNYGKKHKSSPLPKTQFDERGFEKLARARGEGASLSLANQPADSITSDFNLNGIHAADNTSNNEDDFDMFADDDEKATVNPSNGTGPTQNDYVFDESSGTTTAAVWVIIMTHLQDFIAMQQFGTHITKKLGHMMSCKQQRKPRASGNK</sequence>
<feature type="region of interest" description="Disordered" evidence="1">
    <location>
        <begin position="1"/>
        <end position="32"/>
    </location>
</feature>
<dbReference type="Proteomes" id="UP001229421">
    <property type="component" value="Unassembled WGS sequence"/>
</dbReference>
<reference evidence="2" key="1">
    <citation type="journal article" date="2023" name="bioRxiv">
        <title>Improved chromosome-level genome assembly for marigold (Tagetes erecta).</title>
        <authorList>
            <person name="Jiang F."/>
            <person name="Yuan L."/>
            <person name="Wang S."/>
            <person name="Wang H."/>
            <person name="Xu D."/>
            <person name="Wang A."/>
            <person name="Fan W."/>
        </authorList>
    </citation>
    <scope>NUCLEOTIDE SEQUENCE</scope>
    <source>
        <strain evidence="2">WSJ</strain>
        <tissue evidence="2">Leaf</tissue>
    </source>
</reference>
<proteinExistence type="predicted"/>
<comment type="caution">
    <text evidence="2">The sequence shown here is derived from an EMBL/GenBank/DDBJ whole genome shotgun (WGS) entry which is preliminary data.</text>
</comment>
<evidence type="ECO:0000313" key="3">
    <source>
        <dbReference type="Proteomes" id="UP001229421"/>
    </source>
</evidence>